<dbReference type="GO" id="GO:0015344">
    <property type="term" value="F:siderophore uptake transmembrane transporter activity"/>
    <property type="evidence" value="ECO:0007669"/>
    <property type="project" value="TreeGrafter"/>
</dbReference>
<sequence length="663" mass="74197">MNVFFRRSVGAGLVLTGMAWASAWASESLSPVDITASALNAAEVTPESSVTQVRVIEREEFAGRITSLADTLSESGHVQIRRTGGLGSASTLSIRGATSQQVQVLLDGMLLNDPVSGYADISRVSLHDIGRIQIYPGGAPARYAHAGIGGVLVLETRDAGDDTGTDITLGGGSFDTRRAALSTQLRHGRWQHAFALNHQASDNDFRYRNQAPWFNPNDGRYTRRRNAYVDQYEASLKSGLFIDAHRQLHSLLQWQDSEQGVPTIQNWAANDTALSTDARRLQLSYRDSSWAAGTVHSQHRLLWAMTNEQYGNRGGHVGTGSQDTRTHTQQIGMAHTLSWLLGPHTLSAALDLSHYDYQQRDVLGTRQRDTRQRLQTSSALSHEWHSDTGRWATQTVLRHFMTGDDSDEVGNTGTLTRTQQHADYTGWQLALTRHVGHHWQWQGSVARQVRIPSLREQYGQEGLLVGNPDLNAEEALNLDLTLRTDQRWGHFEITGYYRDLSPSMVALYDSRGVGRYTNLEARVAGAETTLHLTPTDHWQLTLSATAQDSENRSDAVQYSQDKKLPGIYHHALLVRSRWQIASFHASVSWHQEGELYYDAANLLEADTRRQLNARLGWEGVLVGTQRSRLTLDLRNLTDTQYQDFTRFPGPGRSWLLAFTHHFE</sequence>
<dbReference type="SUPFAM" id="SSF56935">
    <property type="entry name" value="Porins"/>
    <property type="match status" value="1"/>
</dbReference>
<evidence type="ECO:0000256" key="6">
    <source>
        <dbReference type="ARBA" id="ARBA00023136"/>
    </source>
</evidence>
<feature type="domain" description="TonB-dependent receptor-like beta-barrel" evidence="11">
    <location>
        <begin position="205"/>
        <end position="636"/>
    </location>
</feature>
<feature type="chain" id="PRO_5002097447" evidence="10">
    <location>
        <begin position="26"/>
        <end position="663"/>
    </location>
</feature>
<keyword evidence="7 8" id="KW-0998">Cell outer membrane</keyword>
<dbReference type="PROSITE" id="PS52016">
    <property type="entry name" value="TONB_DEPENDENT_REC_3"/>
    <property type="match status" value="1"/>
</dbReference>
<keyword evidence="4 8" id="KW-0812">Transmembrane</keyword>
<feature type="domain" description="TonB-dependent receptor plug" evidence="12">
    <location>
        <begin position="48"/>
        <end position="151"/>
    </location>
</feature>
<keyword evidence="6 8" id="KW-0472">Membrane</keyword>
<comment type="subcellular location">
    <subcellularLocation>
        <location evidence="1 8">Cell outer membrane</location>
        <topology evidence="1 8">Multi-pass membrane protein</topology>
    </subcellularLocation>
</comment>
<keyword evidence="5 9" id="KW-0798">TonB box</keyword>
<dbReference type="Pfam" id="PF07715">
    <property type="entry name" value="Plug"/>
    <property type="match status" value="1"/>
</dbReference>
<dbReference type="HOGENOM" id="CLU_008287_18_5_6"/>
<evidence type="ECO:0000256" key="4">
    <source>
        <dbReference type="ARBA" id="ARBA00022692"/>
    </source>
</evidence>
<dbReference type="InterPro" id="IPR039426">
    <property type="entry name" value="TonB-dep_rcpt-like"/>
</dbReference>
<name>A0A0B4XTD1_9GAMM</name>
<dbReference type="InterPro" id="IPR000531">
    <property type="entry name" value="Beta-barrel_TonB"/>
</dbReference>
<dbReference type="AlphaFoldDB" id="A0A0B4XTD1"/>
<dbReference type="KEGG" id="apac:S7S_16780"/>
<reference evidence="13 14" key="1">
    <citation type="journal article" date="2012" name="J. Bacteriol.">
        <title>Genome sequence of an alkane-degrading bacterium, Alcanivorax pacificus type strain W11-5, isolated from deep sea sediment.</title>
        <authorList>
            <person name="Lai Q."/>
            <person name="Shao Z."/>
        </authorList>
    </citation>
    <scope>NUCLEOTIDE SEQUENCE [LARGE SCALE GENOMIC DNA]</scope>
    <source>
        <strain evidence="13 14">W11-5</strain>
    </source>
</reference>
<evidence type="ECO:0000256" key="10">
    <source>
        <dbReference type="SAM" id="SignalP"/>
    </source>
</evidence>
<proteinExistence type="inferred from homology"/>
<evidence type="ECO:0000256" key="5">
    <source>
        <dbReference type="ARBA" id="ARBA00023077"/>
    </source>
</evidence>
<dbReference type="InterPro" id="IPR036942">
    <property type="entry name" value="Beta-barrel_TonB_sf"/>
</dbReference>
<keyword evidence="2 8" id="KW-0813">Transport</keyword>
<dbReference type="Pfam" id="PF00593">
    <property type="entry name" value="TonB_dep_Rec_b-barrel"/>
    <property type="match status" value="1"/>
</dbReference>
<keyword evidence="10" id="KW-0732">Signal</keyword>
<evidence type="ECO:0000256" key="3">
    <source>
        <dbReference type="ARBA" id="ARBA00022452"/>
    </source>
</evidence>
<dbReference type="GO" id="GO:0009279">
    <property type="term" value="C:cell outer membrane"/>
    <property type="evidence" value="ECO:0007669"/>
    <property type="project" value="UniProtKB-SubCell"/>
</dbReference>
<dbReference type="EMBL" id="CP004387">
    <property type="protein sequence ID" value="AJD49768.1"/>
    <property type="molecule type" value="Genomic_DNA"/>
</dbReference>
<dbReference type="Gene3D" id="2.40.170.20">
    <property type="entry name" value="TonB-dependent receptor, beta-barrel domain"/>
    <property type="match status" value="1"/>
</dbReference>
<evidence type="ECO:0000256" key="8">
    <source>
        <dbReference type="PROSITE-ProRule" id="PRU01360"/>
    </source>
</evidence>
<evidence type="ECO:0000256" key="1">
    <source>
        <dbReference type="ARBA" id="ARBA00004571"/>
    </source>
</evidence>
<gene>
    <name evidence="13" type="ORF">S7S_16780</name>
</gene>
<protein>
    <submittedName>
        <fullName evidence="13">Outer membrane cobalamin receptor protein</fullName>
    </submittedName>
</protein>
<dbReference type="PANTHER" id="PTHR30069">
    <property type="entry name" value="TONB-DEPENDENT OUTER MEMBRANE RECEPTOR"/>
    <property type="match status" value="1"/>
</dbReference>
<evidence type="ECO:0000313" key="14">
    <source>
        <dbReference type="Proteomes" id="UP000006764"/>
    </source>
</evidence>
<organism evidence="13 14">
    <name type="scientific">Isoalcanivorax pacificus W11-5</name>
    <dbReference type="NCBI Taxonomy" id="391936"/>
    <lineage>
        <taxon>Bacteria</taxon>
        <taxon>Pseudomonadati</taxon>
        <taxon>Pseudomonadota</taxon>
        <taxon>Gammaproteobacteria</taxon>
        <taxon>Oceanospirillales</taxon>
        <taxon>Alcanivoracaceae</taxon>
        <taxon>Isoalcanivorax</taxon>
    </lineage>
</organism>
<comment type="similarity">
    <text evidence="8 9">Belongs to the TonB-dependent receptor family.</text>
</comment>
<keyword evidence="3 8" id="KW-1134">Transmembrane beta strand</keyword>
<dbReference type="Proteomes" id="UP000006764">
    <property type="component" value="Chromosome"/>
</dbReference>
<evidence type="ECO:0000313" key="13">
    <source>
        <dbReference type="EMBL" id="AJD49768.1"/>
    </source>
</evidence>
<dbReference type="GO" id="GO:0044718">
    <property type="term" value="P:siderophore transmembrane transport"/>
    <property type="evidence" value="ECO:0007669"/>
    <property type="project" value="TreeGrafter"/>
</dbReference>
<evidence type="ECO:0000259" key="11">
    <source>
        <dbReference type="Pfam" id="PF00593"/>
    </source>
</evidence>
<evidence type="ECO:0000259" key="12">
    <source>
        <dbReference type="Pfam" id="PF07715"/>
    </source>
</evidence>
<dbReference type="PANTHER" id="PTHR30069:SF28">
    <property type="entry name" value="TONB-DEPENDENT RECEPTOR YNCD-RELATED"/>
    <property type="match status" value="1"/>
</dbReference>
<keyword evidence="13" id="KW-0675">Receptor</keyword>
<accession>A0A0B4XTD1</accession>
<dbReference type="InterPro" id="IPR037066">
    <property type="entry name" value="Plug_dom_sf"/>
</dbReference>
<evidence type="ECO:0000256" key="9">
    <source>
        <dbReference type="RuleBase" id="RU003357"/>
    </source>
</evidence>
<dbReference type="InterPro" id="IPR012910">
    <property type="entry name" value="Plug_dom"/>
</dbReference>
<evidence type="ECO:0000256" key="2">
    <source>
        <dbReference type="ARBA" id="ARBA00022448"/>
    </source>
</evidence>
<dbReference type="RefSeq" id="WP_008733053.1">
    <property type="nucleotide sequence ID" value="NZ_CP004387.1"/>
</dbReference>
<evidence type="ECO:0000256" key="7">
    <source>
        <dbReference type="ARBA" id="ARBA00023237"/>
    </source>
</evidence>
<dbReference type="STRING" id="391936.S7S_16780"/>
<keyword evidence="14" id="KW-1185">Reference proteome</keyword>
<dbReference type="Gene3D" id="2.170.130.10">
    <property type="entry name" value="TonB-dependent receptor, plug domain"/>
    <property type="match status" value="1"/>
</dbReference>
<feature type="signal peptide" evidence="10">
    <location>
        <begin position="1"/>
        <end position="25"/>
    </location>
</feature>